<protein>
    <submittedName>
        <fullName evidence="2">GrpB family protein</fullName>
    </submittedName>
</protein>
<dbReference type="InterPro" id="IPR007344">
    <property type="entry name" value="GrpB/CoaE"/>
</dbReference>
<dbReference type="SUPFAM" id="SSF81301">
    <property type="entry name" value="Nucleotidyltransferase"/>
    <property type="match status" value="1"/>
</dbReference>
<keyword evidence="3" id="KW-1185">Reference proteome</keyword>
<dbReference type="EMBL" id="JBEZUR010000098">
    <property type="protein sequence ID" value="MEU3558336.1"/>
    <property type="molecule type" value="Genomic_DNA"/>
</dbReference>
<proteinExistence type="predicted"/>
<gene>
    <name evidence="2" type="ORF">AB0E65_29630</name>
</gene>
<feature type="region of interest" description="Disordered" evidence="1">
    <location>
        <begin position="1"/>
        <end position="24"/>
    </location>
</feature>
<dbReference type="Gene3D" id="3.30.460.10">
    <property type="entry name" value="Beta Polymerase, domain 2"/>
    <property type="match status" value="1"/>
</dbReference>
<dbReference type="InterPro" id="IPR043519">
    <property type="entry name" value="NT_sf"/>
</dbReference>
<organism evidence="2 3">
    <name type="scientific">Streptomyces fragilis</name>
    <dbReference type="NCBI Taxonomy" id="67301"/>
    <lineage>
        <taxon>Bacteria</taxon>
        <taxon>Bacillati</taxon>
        <taxon>Actinomycetota</taxon>
        <taxon>Actinomycetes</taxon>
        <taxon>Kitasatosporales</taxon>
        <taxon>Streptomycetaceae</taxon>
        <taxon>Streptomyces</taxon>
    </lineage>
</organism>
<dbReference type="RefSeq" id="WP_176586665.1">
    <property type="nucleotide sequence ID" value="NZ_BEVZ01000015.1"/>
</dbReference>
<evidence type="ECO:0000313" key="3">
    <source>
        <dbReference type="Proteomes" id="UP001550850"/>
    </source>
</evidence>
<feature type="compositionally biased region" description="Basic and acidic residues" evidence="1">
    <location>
        <begin position="1"/>
        <end position="18"/>
    </location>
</feature>
<dbReference type="PANTHER" id="PTHR34822">
    <property type="entry name" value="GRPB DOMAIN PROTEIN (AFU_ORTHOLOGUE AFUA_1G01530)"/>
    <property type="match status" value="1"/>
</dbReference>
<evidence type="ECO:0000313" key="2">
    <source>
        <dbReference type="EMBL" id="MEU3558336.1"/>
    </source>
</evidence>
<dbReference type="Pfam" id="PF04229">
    <property type="entry name" value="GrpB"/>
    <property type="match status" value="1"/>
</dbReference>
<name>A0ABV2YS85_9ACTN</name>
<comment type="caution">
    <text evidence="2">The sequence shown here is derived from an EMBL/GenBank/DDBJ whole genome shotgun (WGS) entry which is preliminary data.</text>
</comment>
<sequence>MGLDRRHPLTPRPREPPGGRRTHVHVRQPGSFSQQFPLLLRDHLRCRPAAANEYAAAERHCAALFRHDRRGYVRAKDALVRDIVRRADAWAQDTGWAPGPSDA</sequence>
<evidence type="ECO:0000256" key="1">
    <source>
        <dbReference type="SAM" id="MobiDB-lite"/>
    </source>
</evidence>
<dbReference type="Proteomes" id="UP001550850">
    <property type="component" value="Unassembled WGS sequence"/>
</dbReference>
<reference evidence="2 3" key="1">
    <citation type="submission" date="2024-06" db="EMBL/GenBank/DDBJ databases">
        <title>The Natural Products Discovery Center: Release of the First 8490 Sequenced Strains for Exploring Actinobacteria Biosynthetic Diversity.</title>
        <authorList>
            <person name="Kalkreuter E."/>
            <person name="Kautsar S.A."/>
            <person name="Yang D."/>
            <person name="Bader C.D."/>
            <person name="Teijaro C.N."/>
            <person name="Fluegel L."/>
            <person name="Davis C.M."/>
            <person name="Simpson J.R."/>
            <person name="Lauterbach L."/>
            <person name="Steele A.D."/>
            <person name="Gui C."/>
            <person name="Meng S."/>
            <person name="Li G."/>
            <person name="Viehrig K."/>
            <person name="Ye F."/>
            <person name="Su P."/>
            <person name="Kiefer A.F."/>
            <person name="Nichols A."/>
            <person name="Cepeda A.J."/>
            <person name="Yan W."/>
            <person name="Fan B."/>
            <person name="Jiang Y."/>
            <person name="Adhikari A."/>
            <person name="Zheng C.-J."/>
            <person name="Schuster L."/>
            <person name="Cowan T.M."/>
            <person name="Smanski M.J."/>
            <person name="Chevrette M.G."/>
            <person name="De Carvalho L.P.S."/>
            <person name="Shen B."/>
        </authorList>
    </citation>
    <scope>NUCLEOTIDE SEQUENCE [LARGE SCALE GENOMIC DNA]</scope>
    <source>
        <strain evidence="2 3">NPDC038104</strain>
    </source>
</reference>
<accession>A0ABV2YS85</accession>
<dbReference type="PANTHER" id="PTHR34822:SF1">
    <property type="entry name" value="GRPB FAMILY PROTEIN"/>
    <property type="match status" value="1"/>
</dbReference>